<proteinExistence type="inferred from homology"/>
<comment type="similarity">
    <text evidence="1">Belongs to the PI3/PI4-kinase family. Type III PI4K subfamily.</text>
</comment>
<dbReference type="SUPFAM" id="SSF48371">
    <property type="entry name" value="ARM repeat"/>
    <property type="match status" value="1"/>
</dbReference>
<accession>A0AAV5SYV1</accession>
<dbReference type="Proteomes" id="UP001432027">
    <property type="component" value="Unassembled WGS sequence"/>
</dbReference>
<dbReference type="Pfam" id="PF19274">
    <property type="entry name" value="PI4K_N"/>
    <property type="match status" value="3"/>
</dbReference>
<comment type="caution">
    <text evidence="4">The sequence shown here is derived from an EMBL/GenBank/DDBJ whole genome shotgun (WGS) entry which is preliminary data.</text>
</comment>
<feature type="domain" description="PI4-kinase N-terminal" evidence="3">
    <location>
        <begin position="751"/>
        <end position="1024"/>
    </location>
</feature>
<dbReference type="InterPro" id="IPR016024">
    <property type="entry name" value="ARM-type_fold"/>
</dbReference>
<organism evidence="4 5">
    <name type="scientific">Pristionchus entomophagus</name>
    <dbReference type="NCBI Taxonomy" id="358040"/>
    <lineage>
        <taxon>Eukaryota</taxon>
        <taxon>Metazoa</taxon>
        <taxon>Ecdysozoa</taxon>
        <taxon>Nematoda</taxon>
        <taxon>Chromadorea</taxon>
        <taxon>Rhabditida</taxon>
        <taxon>Rhabditina</taxon>
        <taxon>Diplogasteromorpha</taxon>
        <taxon>Diplogasteroidea</taxon>
        <taxon>Neodiplogasteridae</taxon>
        <taxon>Pristionchus</taxon>
    </lineage>
</organism>
<feature type="non-terminal residue" evidence="4">
    <location>
        <position position="1433"/>
    </location>
</feature>
<dbReference type="EMBL" id="BTSX01000003">
    <property type="protein sequence ID" value="GMS88497.1"/>
    <property type="molecule type" value="Genomic_DNA"/>
</dbReference>
<gene>
    <name evidence="4" type="ORF">PENTCL1PPCAC_10672</name>
</gene>
<feature type="domain" description="PI4-kinase N-terminal" evidence="3">
    <location>
        <begin position="1105"/>
        <end position="1355"/>
    </location>
</feature>
<feature type="domain" description="PI4-kinase N-terminal" evidence="3">
    <location>
        <begin position="465"/>
        <end position="749"/>
    </location>
</feature>
<feature type="compositionally biased region" description="Polar residues" evidence="2">
    <location>
        <begin position="1414"/>
        <end position="1425"/>
    </location>
</feature>
<reference evidence="4" key="1">
    <citation type="submission" date="2023-10" db="EMBL/GenBank/DDBJ databases">
        <title>Genome assembly of Pristionchus species.</title>
        <authorList>
            <person name="Yoshida K."/>
            <person name="Sommer R.J."/>
        </authorList>
    </citation>
    <scope>NUCLEOTIDE SEQUENCE</scope>
    <source>
        <strain evidence="4">RS0144</strain>
    </source>
</reference>
<evidence type="ECO:0000313" key="5">
    <source>
        <dbReference type="Proteomes" id="UP001432027"/>
    </source>
</evidence>
<protein>
    <recommendedName>
        <fullName evidence="3">PI4-kinase N-terminal domain-containing protein</fullName>
    </recommendedName>
</protein>
<keyword evidence="5" id="KW-1185">Reference proteome</keyword>
<name>A0AAV5SYV1_9BILA</name>
<dbReference type="InterPro" id="IPR045495">
    <property type="entry name" value="PI4K_N"/>
</dbReference>
<evidence type="ECO:0000256" key="1">
    <source>
        <dbReference type="ARBA" id="ARBA00006209"/>
    </source>
</evidence>
<evidence type="ECO:0000259" key="3">
    <source>
        <dbReference type="Pfam" id="PF19274"/>
    </source>
</evidence>
<feature type="region of interest" description="Disordered" evidence="2">
    <location>
        <begin position="1414"/>
        <end position="1433"/>
    </location>
</feature>
<evidence type="ECO:0000313" key="4">
    <source>
        <dbReference type="EMBL" id="GMS88497.1"/>
    </source>
</evidence>
<sequence length="1433" mass="160518">MREYEDFVFKNLQNMAICLARVDTVRPYEIENRLLGDLTKGIDNLPLNHNVRCSLLATGFYLLYCKPEKMTKDLINVLVNSLPVLTSMRWIDDSISAKQDKVTIQESFAFHFNTCLSEVASRLQCNGRGEDRDTIVNSQIEQIACSVNALVREITDEEKKGDNSSNIHAMRLCSFVLGLLRSLGRANGEGEKPLIAHVFPLKFEQFIAGEKDTRSNLRLSTDWDVMLANEGTEAHIRNEAKDPNRLKRIASRHGTSFVVSSPFRITPQELEKLFDTMQILLKKNVLDRLDEIAGQVYSNNHIKRFPYPRIGDTILLSCLTLLRDVLNPFSILSPECPIEEKFAKELNSFCMEIINASDTSRMSTDDEKKQLNGHHHHHDLGVNRHKIAMSVISVALELIVWAAVDEIDTDRVCSGMSDRLFATVSAVRGFASQVPLCARALYTLGGLAEKFPTVSKATVVGTISRFLLEPSPLLVRLSAEKKAAEGEKRDDEAAIKRKTAFENTRNAAISALCKALSSSLNVDKDSVQASLASLSSKLFVCSTSNTSNDIVQLVCENAILTLGGIGVSLVKEKEVPELVLQIFIQRFSNPPSPLDVHIVNSLANMWIAGATSIDDGVMKLFSRIAIESSNCIYTTDSRNDGKEQRFAHVSLAVDSALGRMAESIEDEKAKMDLLVRLLELFVQLGLEGKRMGEKVNQKTVKMSTGAGNLGVLIPKMAALLRRMNPITNPSARIRNLFRDFWFYCTVLGFDVEYSGLWPEEWYIAVCDVAVKSPVLLPTENLRSELIDNAAIKNDVMSPAELQEMRNTVVSELDHPVDIVALVNRMEFSQCTYLLSVVRMEKMRVKHAKEAAAVQEFFKYLEDKAIRKDKAGMWQCLLSAAIVVFHSFLDSAKRRGEGGTEAILERHAQFLLTYFNHNLREVRRCADLCLSKLVDTFPFLLWNGRVLSTALHLLQALKSNVEEDTSCKLTQFSLPSLPWSIQLQETVEARQQVTDDFSERCKQILYEAMKWAPDSTHSHLLEHFATSGVSMRELDLPMDMMKGSERDTTLYKTHNANLRSRDLYVGQVKGMLALLSSTTECAKDGEKMLVIRLEGSLERAIESGNEAEMVESIMMLTALFVSLKEPNDSLLSSLTRIPLRSFTASTLRLCVLSWSWLLAAKEGIIVRFLREMASVWTWCARERLGIFSPDDAPPCPLSDNITHSREQPNLTPHAIWLKFLVERVEVAKYRSREQLDILEMMFANTLSLRVATPATPSISLPLFGAPIASPTNDVLVTRHISAVGIRFKLLTCVLSMLQGETSVGRFSYNVLRERVYASALHFFSLPPQGPVQESSQLRNDLQMLSAFWQTLYADAKYIKKETFNAVSDQEVHMLSMPYAPSFSDTLSNKASVQTWHAAAQSQSYANTLTIVSSQKSQNAATLSRNGGESRTKMD</sequence>
<evidence type="ECO:0000256" key="2">
    <source>
        <dbReference type="SAM" id="MobiDB-lite"/>
    </source>
</evidence>